<proteinExistence type="inferred from homology"/>
<dbReference type="PANTHER" id="PTHR34039">
    <property type="entry name" value="UPF0102 PROTEIN YRAN"/>
    <property type="match status" value="1"/>
</dbReference>
<dbReference type="InterPro" id="IPR011335">
    <property type="entry name" value="Restrct_endonuc-II-like"/>
</dbReference>
<name>A0A2H9T7X2_9ZZZZ</name>
<dbReference type="AlphaFoldDB" id="A0A2H9T7X2"/>
<dbReference type="HAMAP" id="MF_00048">
    <property type="entry name" value="UPF0102"/>
    <property type="match status" value="1"/>
</dbReference>
<dbReference type="PANTHER" id="PTHR34039:SF1">
    <property type="entry name" value="UPF0102 PROTEIN YRAN"/>
    <property type="match status" value="1"/>
</dbReference>
<dbReference type="EMBL" id="NSIT01000078">
    <property type="protein sequence ID" value="PJE79313.1"/>
    <property type="molecule type" value="Genomic_DNA"/>
</dbReference>
<dbReference type="InterPro" id="IPR011856">
    <property type="entry name" value="tRNA_endonuc-like_dom_sf"/>
</dbReference>
<organism evidence="1">
    <name type="scientific">invertebrate metagenome</name>
    <dbReference type="NCBI Taxonomy" id="1711999"/>
    <lineage>
        <taxon>unclassified sequences</taxon>
        <taxon>metagenomes</taxon>
        <taxon>organismal metagenomes</taxon>
    </lineage>
</organism>
<protein>
    <submittedName>
        <fullName evidence="1">Uncharacterized protein</fullName>
    </submittedName>
</protein>
<dbReference type="Pfam" id="PF02021">
    <property type="entry name" value="UPF0102"/>
    <property type="match status" value="1"/>
</dbReference>
<dbReference type="NCBIfam" id="TIGR00252">
    <property type="entry name" value="YraN family protein"/>
    <property type="match status" value="1"/>
</dbReference>
<accession>A0A2H9T7X2</accession>
<dbReference type="SUPFAM" id="SSF52980">
    <property type="entry name" value="Restriction endonuclease-like"/>
    <property type="match status" value="1"/>
</dbReference>
<dbReference type="GO" id="GO:0003676">
    <property type="term" value="F:nucleic acid binding"/>
    <property type="evidence" value="ECO:0007669"/>
    <property type="project" value="InterPro"/>
</dbReference>
<gene>
    <name evidence="1" type="ORF">CI610_01726</name>
</gene>
<evidence type="ECO:0000313" key="1">
    <source>
        <dbReference type="EMBL" id="PJE79313.1"/>
    </source>
</evidence>
<dbReference type="NCBIfam" id="NF009150">
    <property type="entry name" value="PRK12497.1-3"/>
    <property type="match status" value="1"/>
</dbReference>
<dbReference type="Gene3D" id="3.40.1350.10">
    <property type="match status" value="1"/>
</dbReference>
<reference evidence="1" key="1">
    <citation type="journal article" date="2017" name="Appl. Environ. Microbiol.">
        <title>Molecular characterization of an Endozoicomonas-like organism causing infection in king scallop Pecten maximus L.</title>
        <authorList>
            <person name="Cano I."/>
            <person name="van Aerle R."/>
            <person name="Ross S."/>
            <person name="Verner-Jeffreys D.W."/>
            <person name="Paley R.K."/>
            <person name="Rimmer G."/>
            <person name="Ryder D."/>
            <person name="Hooper P."/>
            <person name="Stone D."/>
            <person name="Feist S.W."/>
        </authorList>
    </citation>
    <scope>NUCLEOTIDE SEQUENCE</scope>
</reference>
<comment type="caution">
    <text evidence="1">The sequence shown here is derived from an EMBL/GenBank/DDBJ whole genome shotgun (WGS) entry which is preliminary data.</text>
</comment>
<sequence length="122" mass="14181">MIRQFVSSHVRGKTAEQQALRHLEQKGLNLQTKNFNCLFGEIDLVMLDNDTLVFVEVRFRSASHFGSAAESVSSLKRKKCRTAARCYLQKHPHHQNRYCRFDVVAIDKINNGHHLEWIQNAF</sequence>
<dbReference type="InterPro" id="IPR003509">
    <property type="entry name" value="UPF0102_YraN-like"/>
</dbReference>